<accession>A0A084AIA4</accession>
<gene>
    <name evidence="2" type="ORF">S7711_11144</name>
</gene>
<reference evidence="2 3" key="1">
    <citation type="journal article" date="2014" name="BMC Genomics">
        <title>Comparative genome sequencing reveals chemotype-specific gene clusters in the toxigenic black mold Stachybotrys.</title>
        <authorList>
            <person name="Semeiks J."/>
            <person name="Borek D."/>
            <person name="Otwinowski Z."/>
            <person name="Grishin N.V."/>
        </authorList>
    </citation>
    <scope>NUCLEOTIDE SEQUENCE [LARGE SCALE GENOMIC DNA]</scope>
    <source>
        <strain evidence="3">CBS 109288 / IBT 7711</strain>
    </source>
</reference>
<proteinExistence type="predicted"/>
<name>A0A084AIA4_STACB</name>
<evidence type="ECO:0000313" key="2">
    <source>
        <dbReference type="EMBL" id="KEY65033.1"/>
    </source>
</evidence>
<dbReference type="Proteomes" id="UP000028045">
    <property type="component" value="Unassembled WGS sequence"/>
</dbReference>
<feature type="region of interest" description="Disordered" evidence="1">
    <location>
        <begin position="1"/>
        <end position="23"/>
    </location>
</feature>
<dbReference type="EMBL" id="KL648717">
    <property type="protein sequence ID" value="KEY65033.1"/>
    <property type="molecule type" value="Genomic_DNA"/>
</dbReference>
<evidence type="ECO:0000256" key="1">
    <source>
        <dbReference type="SAM" id="MobiDB-lite"/>
    </source>
</evidence>
<dbReference type="HOGENOM" id="CLU_2172728_0_0_1"/>
<sequence length="110" mass="11422">MEDSERADIRTVSSYDGRETSGSVAQVPTLQGVVMMASCSGLQVHLGNAMGAVGGARTAASTIETSRPIRVIESRPGELGPGPATWQQMPRKEVVQPGNALIPKGAHAPV</sequence>
<organism evidence="2 3">
    <name type="scientific">Stachybotrys chartarum (strain CBS 109288 / IBT 7711)</name>
    <name type="common">Toxic black mold</name>
    <name type="synonym">Stilbospora chartarum</name>
    <dbReference type="NCBI Taxonomy" id="1280523"/>
    <lineage>
        <taxon>Eukaryota</taxon>
        <taxon>Fungi</taxon>
        <taxon>Dikarya</taxon>
        <taxon>Ascomycota</taxon>
        <taxon>Pezizomycotina</taxon>
        <taxon>Sordariomycetes</taxon>
        <taxon>Hypocreomycetidae</taxon>
        <taxon>Hypocreales</taxon>
        <taxon>Stachybotryaceae</taxon>
        <taxon>Stachybotrys</taxon>
    </lineage>
</organism>
<protein>
    <submittedName>
        <fullName evidence="2">Uncharacterized protein</fullName>
    </submittedName>
</protein>
<evidence type="ECO:0000313" key="3">
    <source>
        <dbReference type="Proteomes" id="UP000028045"/>
    </source>
</evidence>
<dbReference type="AlphaFoldDB" id="A0A084AIA4"/>
<keyword evidence="3" id="KW-1185">Reference proteome</keyword>